<protein>
    <submittedName>
        <fullName evidence="1">Uncharacterized protein</fullName>
    </submittedName>
</protein>
<comment type="caution">
    <text evidence="1">The sequence shown here is derived from an EMBL/GenBank/DDBJ whole genome shotgun (WGS) entry which is preliminary data.</text>
</comment>
<evidence type="ECO:0000313" key="1">
    <source>
        <dbReference type="EMBL" id="RAV17882.1"/>
    </source>
</evidence>
<organism evidence="1 2">
    <name type="scientific">Paenibacillus contaminans</name>
    <dbReference type="NCBI Taxonomy" id="450362"/>
    <lineage>
        <taxon>Bacteria</taxon>
        <taxon>Bacillati</taxon>
        <taxon>Bacillota</taxon>
        <taxon>Bacilli</taxon>
        <taxon>Bacillales</taxon>
        <taxon>Paenibacillaceae</taxon>
        <taxon>Paenibacillus</taxon>
    </lineage>
</organism>
<dbReference type="EMBL" id="QMFB01000017">
    <property type="protein sequence ID" value="RAV17882.1"/>
    <property type="molecule type" value="Genomic_DNA"/>
</dbReference>
<reference evidence="1 2" key="1">
    <citation type="journal article" date="2009" name="Int. J. Syst. Evol. Microbiol.">
        <title>Paenibacillus contaminans sp. nov., isolated from a contaminated laboratory plate.</title>
        <authorList>
            <person name="Chou J.H."/>
            <person name="Lee J.H."/>
            <person name="Lin M.C."/>
            <person name="Chang P.S."/>
            <person name="Arun A.B."/>
            <person name="Young C.C."/>
            <person name="Chen W.M."/>
        </authorList>
    </citation>
    <scope>NUCLEOTIDE SEQUENCE [LARGE SCALE GENOMIC DNA]</scope>
    <source>
        <strain evidence="1 2">CKOBP-6</strain>
    </source>
</reference>
<sequence length="96" mass="11094">MSSNSIIRRHRHNATMLNRPHRNVANVDWEFRAGARTHIGCQTARSAVCGSQSKFVYCVKNRLRTTGSLNRPFRDSKRGRAFRAFCMHADKELFMP</sequence>
<evidence type="ECO:0000313" key="2">
    <source>
        <dbReference type="Proteomes" id="UP000250369"/>
    </source>
</evidence>
<dbReference type="Proteomes" id="UP000250369">
    <property type="component" value="Unassembled WGS sequence"/>
</dbReference>
<name>A0A329MEA4_9BACL</name>
<gene>
    <name evidence="1" type="ORF">DQG23_26090</name>
</gene>
<dbReference type="AlphaFoldDB" id="A0A329MEA4"/>
<keyword evidence="2" id="KW-1185">Reference proteome</keyword>
<proteinExistence type="predicted"/>
<accession>A0A329MEA4</accession>